<dbReference type="OrthoDB" id="5933722at2"/>
<evidence type="ECO:0000256" key="5">
    <source>
        <dbReference type="ARBA" id="ARBA00023136"/>
    </source>
</evidence>
<gene>
    <name evidence="9" type="ORF">SAMN05421823_103735</name>
</gene>
<dbReference type="AlphaFoldDB" id="A0A1G9FC84"/>
<evidence type="ECO:0000313" key="9">
    <source>
        <dbReference type="EMBL" id="SDK85950.1"/>
    </source>
</evidence>
<feature type="domain" description="MacB-like periplasmic core" evidence="8">
    <location>
        <begin position="452"/>
        <end position="628"/>
    </location>
</feature>
<feature type="transmembrane region" description="Helical" evidence="6">
    <location>
        <begin position="774"/>
        <end position="794"/>
    </location>
</feature>
<dbReference type="STRING" id="1075417.SAMN05421823_103735"/>
<feature type="transmembrane region" description="Helical" evidence="6">
    <location>
        <begin position="444"/>
        <end position="463"/>
    </location>
</feature>
<evidence type="ECO:0000256" key="6">
    <source>
        <dbReference type="SAM" id="Phobius"/>
    </source>
</evidence>
<evidence type="ECO:0000313" key="10">
    <source>
        <dbReference type="Proteomes" id="UP000198510"/>
    </source>
</evidence>
<keyword evidence="4 6" id="KW-1133">Transmembrane helix</keyword>
<organism evidence="9 10">
    <name type="scientific">Catalinimonas alkaloidigena</name>
    <dbReference type="NCBI Taxonomy" id="1075417"/>
    <lineage>
        <taxon>Bacteria</taxon>
        <taxon>Pseudomonadati</taxon>
        <taxon>Bacteroidota</taxon>
        <taxon>Cytophagia</taxon>
        <taxon>Cytophagales</taxon>
        <taxon>Catalimonadaceae</taxon>
        <taxon>Catalinimonas</taxon>
    </lineage>
</organism>
<feature type="transmembrane region" description="Helical" evidence="6">
    <location>
        <begin position="353"/>
        <end position="374"/>
    </location>
</feature>
<dbReference type="Pfam" id="PF12704">
    <property type="entry name" value="MacB_PCD"/>
    <property type="match status" value="2"/>
</dbReference>
<keyword evidence="2" id="KW-1003">Cell membrane</keyword>
<keyword evidence="10" id="KW-1185">Reference proteome</keyword>
<feature type="transmembrane region" description="Helical" evidence="6">
    <location>
        <begin position="394"/>
        <end position="416"/>
    </location>
</feature>
<proteinExistence type="predicted"/>
<dbReference type="PANTHER" id="PTHR30572">
    <property type="entry name" value="MEMBRANE COMPONENT OF TRANSPORTER-RELATED"/>
    <property type="match status" value="1"/>
</dbReference>
<dbReference type="RefSeq" id="WP_143017234.1">
    <property type="nucleotide sequence ID" value="NZ_FNFO01000003.1"/>
</dbReference>
<dbReference type="InterPro" id="IPR050250">
    <property type="entry name" value="Macrolide_Exporter_MacB"/>
</dbReference>
<feature type="domain" description="ABC3 transporter permease C-terminal" evidence="7">
    <location>
        <begin position="304"/>
        <end position="410"/>
    </location>
</feature>
<evidence type="ECO:0000259" key="7">
    <source>
        <dbReference type="Pfam" id="PF02687"/>
    </source>
</evidence>
<evidence type="ECO:0000256" key="3">
    <source>
        <dbReference type="ARBA" id="ARBA00022692"/>
    </source>
</evidence>
<evidence type="ECO:0000256" key="1">
    <source>
        <dbReference type="ARBA" id="ARBA00004651"/>
    </source>
</evidence>
<feature type="domain" description="ABC3 transporter permease C-terminal" evidence="7">
    <location>
        <begin position="691"/>
        <end position="800"/>
    </location>
</feature>
<dbReference type="PANTHER" id="PTHR30572:SF18">
    <property type="entry name" value="ABC-TYPE MACROLIDE FAMILY EXPORT SYSTEM PERMEASE COMPONENT 2"/>
    <property type="match status" value="1"/>
</dbReference>
<feature type="transmembrane region" description="Helical" evidence="6">
    <location>
        <begin position="298"/>
        <end position="319"/>
    </location>
</feature>
<feature type="transmembrane region" description="Helical" evidence="6">
    <location>
        <begin position="21"/>
        <end position="41"/>
    </location>
</feature>
<evidence type="ECO:0000256" key="4">
    <source>
        <dbReference type="ARBA" id="ARBA00022989"/>
    </source>
</evidence>
<evidence type="ECO:0000259" key="8">
    <source>
        <dbReference type="Pfam" id="PF12704"/>
    </source>
</evidence>
<feature type="transmembrane region" description="Helical" evidence="6">
    <location>
        <begin position="688"/>
        <end position="712"/>
    </location>
</feature>
<keyword evidence="5 6" id="KW-0472">Membrane</keyword>
<feature type="transmembrane region" description="Helical" evidence="6">
    <location>
        <begin position="740"/>
        <end position="759"/>
    </location>
</feature>
<evidence type="ECO:0000256" key="2">
    <source>
        <dbReference type="ARBA" id="ARBA00022475"/>
    </source>
</evidence>
<dbReference type="GO" id="GO:0022857">
    <property type="term" value="F:transmembrane transporter activity"/>
    <property type="evidence" value="ECO:0007669"/>
    <property type="project" value="TreeGrafter"/>
</dbReference>
<dbReference type="InterPro" id="IPR003838">
    <property type="entry name" value="ABC3_permease_C"/>
</dbReference>
<dbReference type="InterPro" id="IPR025857">
    <property type="entry name" value="MacB_PCD"/>
</dbReference>
<dbReference type="GO" id="GO:0005886">
    <property type="term" value="C:plasma membrane"/>
    <property type="evidence" value="ECO:0007669"/>
    <property type="project" value="UniProtKB-SubCell"/>
</dbReference>
<accession>A0A1G9FC84</accession>
<protein>
    <submittedName>
        <fullName evidence="9">Putative ABC transport system permease protein</fullName>
    </submittedName>
</protein>
<keyword evidence="3 6" id="KW-0812">Transmembrane</keyword>
<sequence length="811" mass="89815">MIRNYLLIAWRNLRRSPAFSLLNGMGLAVGMAAFLLIYQYVRYERSYDRFYPDAAQLYRINAETFTNQQRDRKTVRTPPALLQREYSEIEAFTRVAIFGDAIVNRPVTPTTATEVVPSTRVEEIYATDPGFWSVFAYPVLAGDPAEGLQAPMTVVISARVARALFGKENPLNQSIQLNSSNIDGSAQFTVKGVYADVPVNAHLRPDILMSYVTIHQFMSPEVDDNWDWDNLFTYVRLRPTANPATLETQLAAWTEEQIGARLRENQRAVHYTLQPVTTIHLQPGWGDEPNPTLSGQTLYVLMGIGLLILLMAGINYVNLSTARAVRRAREVGVRKTAGASRLQLVAQFLTESFLLNVISAGLALTLFQLLQPYFGQTLTEMPPAFALTHWPPFWFLLAMLIVVGSLGAGLYPAFVLSGFRPAVVLKGTLGSAATAQRQGLRQGLVVFQFAASVLLIIATLTAARQLRFMQQRDLGLDLSQQLVVQAPAYLSGQGQFKQALAPEPDIAGIALSGDVPGREIYWRTDQYHRPGQDAPGSVTFLMIDGDFVEVYQLELLAGRTFLPTDTLQRPYPAMLNASAVTLFGFASPEAAVGQTLETGDQHPIIVGVLNDYHHQSPAQPIPPTLYRPGGGDFGNFYTIHTQTRNMPRTLAKVESTFKQLYPDSPFEYFFLDAFYAQQYRADERTYTLFGSFAGLAMLIGCLGLFGLSAYTAQQRTKEIGIRKVLGASVSSLLGLLSKDYLRLVVVANLVAIPLGWYLARQWLDQYAFRTELSGWLFLAPLLALLLIAGLTVSVQTLRAALANPVEALRSE</sequence>
<dbReference type="EMBL" id="FNFO01000003">
    <property type="protein sequence ID" value="SDK85950.1"/>
    <property type="molecule type" value="Genomic_DNA"/>
</dbReference>
<feature type="domain" description="MacB-like periplasmic core" evidence="8">
    <location>
        <begin position="20"/>
        <end position="251"/>
    </location>
</feature>
<dbReference type="Pfam" id="PF02687">
    <property type="entry name" value="FtsX"/>
    <property type="match status" value="2"/>
</dbReference>
<dbReference type="Proteomes" id="UP000198510">
    <property type="component" value="Unassembled WGS sequence"/>
</dbReference>
<comment type="subcellular location">
    <subcellularLocation>
        <location evidence="1">Cell membrane</location>
        <topology evidence="1">Multi-pass membrane protein</topology>
    </subcellularLocation>
</comment>
<reference evidence="9 10" key="1">
    <citation type="submission" date="2016-10" db="EMBL/GenBank/DDBJ databases">
        <authorList>
            <person name="de Groot N.N."/>
        </authorList>
    </citation>
    <scope>NUCLEOTIDE SEQUENCE [LARGE SCALE GENOMIC DNA]</scope>
    <source>
        <strain evidence="9 10">DSM 25186</strain>
    </source>
</reference>
<name>A0A1G9FC84_9BACT</name>